<proteinExistence type="predicted"/>
<feature type="transmembrane region" description="Helical" evidence="1">
    <location>
        <begin position="161"/>
        <end position="181"/>
    </location>
</feature>
<feature type="transmembrane region" description="Helical" evidence="1">
    <location>
        <begin position="264"/>
        <end position="281"/>
    </location>
</feature>
<protein>
    <recommendedName>
        <fullName evidence="4">EpsG family protein</fullName>
    </recommendedName>
</protein>
<reference evidence="2 3" key="1">
    <citation type="submission" date="2018-11" db="EMBL/GenBank/DDBJ databases">
        <title>Flavobacterium sp. nov., YIM 102701-2 draft genome.</title>
        <authorList>
            <person name="Li G."/>
            <person name="Jiang Y."/>
        </authorList>
    </citation>
    <scope>NUCLEOTIDE SEQUENCE [LARGE SCALE GENOMIC DNA]</scope>
    <source>
        <strain evidence="2 3">YIM 102701-2</strain>
    </source>
</reference>
<feature type="transmembrane region" description="Helical" evidence="1">
    <location>
        <begin position="206"/>
        <end position="228"/>
    </location>
</feature>
<dbReference type="AlphaFoldDB" id="A0A3P3W5H6"/>
<dbReference type="InterPro" id="IPR045625">
    <property type="entry name" value="DUF6427"/>
</dbReference>
<feature type="transmembrane region" description="Helical" evidence="1">
    <location>
        <begin position="126"/>
        <end position="154"/>
    </location>
</feature>
<accession>A0A3P3W5H6</accession>
<evidence type="ECO:0008006" key="4">
    <source>
        <dbReference type="Google" id="ProtNLM"/>
    </source>
</evidence>
<dbReference type="EMBL" id="RQVQ01000017">
    <property type="protein sequence ID" value="RRJ90385.1"/>
    <property type="molecule type" value="Genomic_DNA"/>
</dbReference>
<name>A0A3P3W5H6_9FLAO</name>
<dbReference type="Proteomes" id="UP000275719">
    <property type="component" value="Unassembled WGS sequence"/>
</dbReference>
<dbReference type="RefSeq" id="WP_125019070.1">
    <property type="nucleotide sequence ID" value="NZ_RQVQ01000017.1"/>
</dbReference>
<feature type="transmembrane region" description="Helical" evidence="1">
    <location>
        <begin position="288"/>
        <end position="306"/>
    </location>
</feature>
<feature type="transmembrane region" description="Helical" evidence="1">
    <location>
        <begin position="42"/>
        <end position="64"/>
    </location>
</feature>
<comment type="caution">
    <text evidence="2">The sequence shown here is derived from an EMBL/GenBank/DDBJ whole genome shotgun (WGS) entry which is preliminary data.</text>
</comment>
<feature type="transmembrane region" description="Helical" evidence="1">
    <location>
        <begin position="12"/>
        <end position="30"/>
    </location>
</feature>
<dbReference type="Pfam" id="PF19992">
    <property type="entry name" value="DUF6427"/>
    <property type="match status" value="1"/>
</dbReference>
<keyword evidence="1" id="KW-0812">Transmembrane</keyword>
<gene>
    <name evidence="2" type="ORF">EG240_09035</name>
</gene>
<feature type="transmembrane region" description="Helical" evidence="1">
    <location>
        <begin position="76"/>
        <end position="106"/>
    </location>
</feature>
<sequence>MLTNLFSKSRPINYFLITIALLLVYLVNLFTDFSWSTSSFSLVNKIILFLVLGLSVFVVQFITFKNQLANQNLYSLFFYTCFFILFSTILDNNEVIVANFFVLLALRRIFSLHSLRDVKQKIFDAAFLILVASLFHFWSILFIILLYFAILWFVSEDYRNWFIPFISLFSVSILFYTYTLYADISFINYWKDHAVVSFNFTYFENIYQNIALALFTSIACLFAFSQVLEIRKLPISLHAIYNLLLVSFLVGVSIYVLSDHKMNSLLVYTFFPLSILGANYMERLAKNWMKELTLVSVLGISIWIFITQL</sequence>
<evidence type="ECO:0000313" key="3">
    <source>
        <dbReference type="Proteomes" id="UP000275719"/>
    </source>
</evidence>
<feature type="transmembrane region" description="Helical" evidence="1">
    <location>
        <begin position="240"/>
        <end position="258"/>
    </location>
</feature>
<organism evidence="2 3">
    <name type="scientific">Paenimyroides tangerinum</name>
    <dbReference type="NCBI Taxonomy" id="2488728"/>
    <lineage>
        <taxon>Bacteria</taxon>
        <taxon>Pseudomonadati</taxon>
        <taxon>Bacteroidota</taxon>
        <taxon>Flavobacteriia</taxon>
        <taxon>Flavobacteriales</taxon>
        <taxon>Flavobacteriaceae</taxon>
        <taxon>Paenimyroides</taxon>
    </lineage>
</organism>
<evidence type="ECO:0000256" key="1">
    <source>
        <dbReference type="SAM" id="Phobius"/>
    </source>
</evidence>
<keyword evidence="1" id="KW-1133">Transmembrane helix</keyword>
<evidence type="ECO:0000313" key="2">
    <source>
        <dbReference type="EMBL" id="RRJ90385.1"/>
    </source>
</evidence>
<keyword evidence="1" id="KW-0472">Membrane</keyword>
<keyword evidence="3" id="KW-1185">Reference proteome</keyword>
<dbReference type="OrthoDB" id="1439867at2"/>